<proteinExistence type="predicted"/>
<dbReference type="AlphaFoldDB" id="A0A9P6HFD7"/>
<protein>
    <submittedName>
        <fullName evidence="1">Uncharacterized protein</fullName>
    </submittedName>
</protein>
<dbReference type="EMBL" id="WIUZ02000007">
    <property type="protein sequence ID" value="KAF9785539.1"/>
    <property type="molecule type" value="Genomic_DNA"/>
</dbReference>
<dbReference type="OrthoDB" id="2799313at2759"/>
<comment type="caution">
    <text evidence="1">The sequence shown here is derived from an EMBL/GenBank/DDBJ whole genome shotgun (WGS) entry which is preliminary data.</text>
</comment>
<dbReference type="Proteomes" id="UP000736335">
    <property type="component" value="Unassembled WGS sequence"/>
</dbReference>
<reference evidence="1" key="1">
    <citation type="journal article" date="2020" name="Nat. Commun.">
        <title>Large-scale genome sequencing of mycorrhizal fungi provides insights into the early evolution of symbiotic traits.</title>
        <authorList>
            <person name="Miyauchi S."/>
            <person name="Kiss E."/>
            <person name="Kuo A."/>
            <person name="Drula E."/>
            <person name="Kohler A."/>
            <person name="Sanchez-Garcia M."/>
            <person name="Morin E."/>
            <person name="Andreopoulos B."/>
            <person name="Barry K.W."/>
            <person name="Bonito G."/>
            <person name="Buee M."/>
            <person name="Carver A."/>
            <person name="Chen C."/>
            <person name="Cichocki N."/>
            <person name="Clum A."/>
            <person name="Culley D."/>
            <person name="Crous P.W."/>
            <person name="Fauchery L."/>
            <person name="Girlanda M."/>
            <person name="Hayes R.D."/>
            <person name="Keri Z."/>
            <person name="LaButti K."/>
            <person name="Lipzen A."/>
            <person name="Lombard V."/>
            <person name="Magnuson J."/>
            <person name="Maillard F."/>
            <person name="Murat C."/>
            <person name="Nolan M."/>
            <person name="Ohm R.A."/>
            <person name="Pangilinan J."/>
            <person name="Pereira M.F."/>
            <person name="Perotto S."/>
            <person name="Peter M."/>
            <person name="Pfister S."/>
            <person name="Riley R."/>
            <person name="Sitrit Y."/>
            <person name="Stielow J.B."/>
            <person name="Szollosi G."/>
            <person name="Zifcakova L."/>
            <person name="Stursova M."/>
            <person name="Spatafora J.W."/>
            <person name="Tedersoo L."/>
            <person name="Vaario L.M."/>
            <person name="Yamada A."/>
            <person name="Yan M."/>
            <person name="Wang P."/>
            <person name="Xu J."/>
            <person name="Bruns T."/>
            <person name="Baldrian P."/>
            <person name="Vilgalys R."/>
            <person name="Dunand C."/>
            <person name="Henrissat B."/>
            <person name="Grigoriev I.V."/>
            <person name="Hibbett D."/>
            <person name="Nagy L.G."/>
            <person name="Martin F.M."/>
        </authorList>
    </citation>
    <scope>NUCLEOTIDE SEQUENCE</scope>
    <source>
        <strain evidence="1">UH-Tt-Lm1</strain>
    </source>
</reference>
<keyword evidence="2" id="KW-1185">Reference proteome</keyword>
<sequence length="298" mass="33549">MPLFTIASMAHHNHSLYHQPDYSYLLSNPPQPFYIEDTELGSALHVNTPPIGTTNSPAWNGDYMPTLLTSQEYLCMTPGIRTVPSTPSIGIEYWIPPSDPHPNPIPIFNSSSFVSGSSSTLQFAVHTRQSISPNPPDYPRVPQRPYALTAHKFTPTHPIEFKVDSGEPGIRLSAAHNRMFTHLKDRDDLVFELSKSPTITMRLEWPGYASWHRQVRVLDSRSVQQSISREKLAYEVAKTVHMFSQPGNGKRSGAEGAPDRNMWSLGEGNIGLDDLLLVRVENVSRGSWQPQFLVRRRH</sequence>
<name>A0A9P6HFD7_9AGAM</name>
<accession>A0A9P6HFD7</accession>
<organism evidence="1 2">
    <name type="scientific">Thelephora terrestris</name>
    <dbReference type="NCBI Taxonomy" id="56493"/>
    <lineage>
        <taxon>Eukaryota</taxon>
        <taxon>Fungi</taxon>
        <taxon>Dikarya</taxon>
        <taxon>Basidiomycota</taxon>
        <taxon>Agaricomycotina</taxon>
        <taxon>Agaricomycetes</taxon>
        <taxon>Thelephorales</taxon>
        <taxon>Thelephoraceae</taxon>
        <taxon>Thelephora</taxon>
    </lineage>
</organism>
<evidence type="ECO:0000313" key="1">
    <source>
        <dbReference type="EMBL" id="KAF9785539.1"/>
    </source>
</evidence>
<evidence type="ECO:0000313" key="2">
    <source>
        <dbReference type="Proteomes" id="UP000736335"/>
    </source>
</evidence>
<reference evidence="1" key="2">
    <citation type="submission" date="2020-11" db="EMBL/GenBank/DDBJ databases">
        <authorList>
            <consortium name="DOE Joint Genome Institute"/>
            <person name="Kuo A."/>
            <person name="Miyauchi S."/>
            <person name="Kiss E."/>
            <person name="Drula E."/>
            <person name="Kohler A."/>
            <person name="Sanchez-Garcia M."/>
            <person name="Andreopoulos B."/>
            <person name="Barry K.W."/>
            <person name="Bonito G."/>
            <person name="Buee M."/>
            <person name="Carver A."/>
            <person name="Chen C."/>
            <person name="Cichocki N."/>
            <person name="Clum A."/>
            <person name="Culley D."/>
            <person name="Crous P.W."/>
            <person name="Fauchery L."/>
            <person name="Girlanda M."/>
            <person name="Hayes R."/>
            <person name="Keri Z."/>
            <person name="Labutti K."/>
            <person name="Lipzen A."/>
            <person name="Lombard V."/>
            <person name="Magnuson J."/>
            <person name="Maillard F."/>
            <person name="Morin E."/>
            <person name="Murat C."/>
            <person name="Nolan M."/>
            <person name="Ohm R."/>
            <person name="Pangilinan J."/>
            <person name="Pereira M."/>
            <person name="Perotto S."/>
            <person name="Peter M."/>
            <person name="Riley R."/>
            <person name="Sitrit Y."/>
            <person name="Stielow B."/>
            <person name="Szollosi G."/>
            <person name="Zifcakova L."/>
            <person name="Stursova M."/>
            <person name="Spatafora J.W."/>
            <person name="Tedersoo L."/>
            <person name="Vaario L.-M."/>
            <person name="Yamada A."/>
            <person name="Yan M."/>
            <person name="Wang P."/>
            <person name="Xu J."/>
            <person name="Bruns T."/>
            <person name="Baldrian P."/>
            <person name="Vilgalys R."/>
            <person name="Henrissat B."/>
            <person name="Grigoriev I.V."/>
            <person name="Hibbett D."/>
            <person name="Nagy L.G."/>
            <person name="Martin F.M."/>
        </authorList>
    </citation>
    <scope>NUCLEOTIDE SEQUENCE</scope>
    <source>
        <strain evidence="1">UH-Tt-Lm1</strain>
    </source>
</reference>
<gene>
    <name evidence="1" type="ORF">BJ322DRAFT_837891</name>
</gene>